<accession>A0A2P2PCJ0</accession>
<name>A0A2P2PCJ0_RHIMU</name>
<dbReference type="AlphaFoldDB" id="A0A2P2PCJ0"/>
<dbReference type="EMBL" id="GGEC01071939">
    <property type="protein sequence ID" value="MBX52423.1"/>
    <property type="molecule type" value="Transcribed_RNA"/>
</dbReference>
<proteinExistence type="predicted"/>
<protein>
    <submittedName>
        <fullName evidence="1">Uncharacterized protein</fullName>
    </submittedName>
</protein>
<evidence type="ECO:0000313" key="1">
    <source>
        <dbReference type="EMBL" id="MBX52423.1"/>
    </source>
</evidence>
<reference evidence="1" key="1">
    <citation type="submission" date="2018-02" db="EMBL/GenBank/DDBJ databases">
        <title>Rhizophora mucronata_Transcriptome.</title>
        <authorList>
            <person name="Meera S.P."/>
            <person name="Sreeshan A."/>
            <person name="Augustine A."/>
        </authorList>
    </citation>
    <scope>NUCLEOTIDE SEQUENCE</scope>
    <source>
        <tissue evidence="1">Leaf</tissue>
    </source>
</reference>
<organism evidence="1">
    <name type="scientific">Rhizophora mucronata</name>
    <name type="common">Asiatic mangrove</name>
    <dbReference type="NCBI Taxonomy" id="61149"/>
    <lineage>
        <taxon>Eukaryota</taxon>
        <taxon>Viridiplantae</taxon>
        <taxon>Streptophyta</taxon>
        <taxon>Embryophyta</taxon>
        <taxon>Tracheophyta</taxon>
        <taxon>Spermatophyta</taxon>
        <taxon>Magnoliopsida</taxon>
        <taxon>eudicotyledons</taxon>
        <taxon>Gunneridae</taxon>
        <taxon>Pentapetalae</taxon>
        <taxon>rosids</taxon>
        <taxon>fabids</taxon>
        <taxon>Malpighiales</taxon>
        <taxon>Rhizophoraceae</taxon>
        <taxon>Rhizophora</taxon>
    </lineage>
</organism>
<sequence>MTHSKNLKELNVLRRSLPQVCFHASTVLFS</sequence>